<proteinExistence type="predicted"/>
<organism evidence="2 3">
    <name type="scientific">Edaphobacter modestus</name>
    <dbReference type="NCBI Taxonomy" id="388466"/>
    <lineage>
        <taxon>Bacteria</taxon>
        <taxon>Pseudomonadati</taxon>
        <taxon>Acidobacteriota</taxon>
        <taxon>Terriglobia</taxon>
        <taxon>Terriglobales</taxon>
        <taxon>Acidobacteriaceae</taxon>
        <taxon>Edaphobacter</taxon>
    </lineage>
</organism>
<dbReference type="OrthoDB" id="9802793at2"/>
<dbReference type="InterPro" id="IPR032466">
    <property type="entry name" value="Metal_Hydrolase"/>
</dbReference>
<name>A0A4V2G402_9BACT</name>
<dbReference type="GO" id="GO:0016810">
    <property type="term" value="F:hydrolase activity, acting on carbon-nitrogen (but not peptide) bonds"/>
    <property type="evidence" value="ECO:0007669"/>
    <property type="project" value="InterPro"/>
</dbReference>
<evidence type="ECO:0000256" key="1">
    <source>
        <dbReference type="SAM" id="SignalP"/>
    </source>
</evidence>
<feature type="chain" id="PRO_5020389354" evidence="1">
    <location>
        <begin position="27"/>
        <end position="474"/>
    </location>
</feature>
<dbReference type="GO" id="GO:0019213">
    <property type="term" value="F:deacetylase activity"/>
    <property type="evidence" value="ECO:0007669"/>
    <property type="project" value="InterPro"/>
</dbReference>
<protein>
    <submittedName>
        <fullName evidence="2">Dihydroorotase</fullName>
    </submittedName>
</protein>
<dbReference type="Proteomes" id="UP000292958">
    <property type="component" value="Unassembled WGS sequence"/>
</dbReference>
<dbReference type="NCBIfam" id="NF006689">
    <property type="entry name" value="PRK09237.1"/>
    <property type="match status" value="1"/>
</dbReference>
<reference evidence="2 3" key="1">
    <citation type="submission" date="2019-02" db="EMBL/GenBank/DDBJ databases">
        <title>Genomic Encyclopedia of Archaeal and Bacterial Type Strains, Phase II (KMG-II): from individual species to whole genera.</title>
        <authorList>
            <person name="Goeker M."/>
        </authorList>
    </citation>
    <scope>NUCLEOTIDE SEQUENCE [LARGE SCALE GENOMIC DNA]</scope>
    <source>
        <strain evidence="2 3">DSM 18101</strain>
    </source>
</reference>
<dbReference type="Gene3D" id="3.20.20.140">
    <property type="entry name" value="Metal-dependent hydrolases"/>
    <property type="match status" value="1"/>
</dbReference>
<feature type="signal peptide" evidence="1">
    <location>
        <begin position="1"/>
        <end position="26"/>
    </location>
</feature>
<dbReference type="EMBL" id="SHKW01000001">
    <property type="protein sequence ID" value="RZU39016.1"/>
    <property type="molecule type" value="Genomic_DNA"/>
</dbReference>
<accession>A0A4V2G402</accession>
<evidence type="ECO:0000313" key="3">
    <source>
        <dbReference type="Proteomes" id="UP000292958"/>
    </source>
</evidence>
<keyword evidence="3" id="KW-1185">Reference proteome</keyword>
<evidence type="ECO:0000313" key="2">
    <source>
        <dbReference type="EMBL" id="RZU39016.1"/>
    </source>
</evidence>
<dbReference type="PANTHER" id="PTHR42717">
    <property type="entry name" value="DIHYDROOROTASE-RELATED"/>
    <property type="match status" value="1"/>
</dbReference>
<keyword evidence="1" id="KW-0732">Signal</keyword>
<dbReference type="Gene3D" id="2.30.40.10">
    <property type="entry name" value="Urease, subunit C, domain 1"/>
    <property type="match status" value="1"/>
</dbReference>
<comment type="caution">
    <text evidence="2">The sequence shown here is derived from an EMBL/GenBank/DDBJ whole genome shotgun (WGS) entry which is preliminary data.</text>
</comment>
<sequence>MKFEKRPLSFCSVLCTCFFLLGVSQAQQSQPAGQGQPAAPPRRGFVDAPNTLPYDLLLTHGHVIDAKNHVDKVTDVAIKDGLIARVGDNLNSKDAAKTIDVTGYYVTPGLIDLHMHVYATPGEKNSYAGDNSIWPDGFTFRNGVTTGVDAGSSGWRNFPDFKEHVIDRSETRVLAMLNIVGAGMRPNGIEQNLDDMDGAATGQMALKYPGVIVGVKSAHFTGPEWKPYDEAVKAGNIADIPVMIDYGSRRIERPLYDLLATHLRKGDIYTHAFSGHRGEQDSTTLKASAAMLIGRKRGIYFDAGTGGGSFAWSVAIPLLQNGFPPDSLSTDLHIDSMNSGTKDMLNVADKFLAMGQSLQTVIQEVTWNPAQEIRQPQLGNLSVGSPADVAVLSEEQGKFGFADMYNTKLMGDTKLICQLTVRSGKIVYDLNGISMDMWNEPASSDPKLSPHWTTFRLRSFGTARPPVQAPATKK</sequence>
<gene>
    <name evidence="2" type="ORF">BDD14_0341</name>
</gene>
<dbReference type="InterPro" id="IPR020043">
    <property type="entry name" value="Deacetylase_Atu3266-like"/>
</dbReference>
<dbReference type="SUPFAM" id="SSF51338">
    <property type="entry name" value="Composite domain of metallo-dependent hydrolases"/>
    <property type="match status" value="1"/>
</dbReference>
<dbReference type="PANTHER" id="PTHR42717:SF1">
    <property type="entry name" value="IMIDAZOLONEPROPIONASE AND RELATED AMIDOHYDROLASES"/>
    <property type="match status" value="1"/>
</dbReference>
<dbReference type="AlphaFoldDB" id="A0A4V2G402"/>
<dbReference type="SUPFAM" id="SSF51556">
    <property type="entry name" value="Metallo-dependent hydrolases"/>
    <property type="match status" value="1"/>
</dbReference>
<dbReference type="InterPro" id="IPR011059">
    <property type="entry name" value="Metal-dep_hydrolase_composite"/>
</dbReference>